<dbReference type="SUPFAM" id="SSF53383">
    <property type="entry name" value="PLP-dependent transferases"/>
    <property type="match status" value="1"/>
</dbReference>
<evidence type="ECO:0000313" key="4">
    <source>
        <dbReference type="Proteomes" id="UP000322184"/>
    </source>
</evidence>
<dbReference type="Pfam" id="PF01041">
    <property type="entry name" value="DegT_DnrJ_EryC1"/>
    <property type="match status" value="1"/>
</dbReference>
<evidence type="ECO:0000256" key="2">
    <source>
        <dbReference type="ARBA" id="ARBA00037999"/>
    </source>
</evidence>
<evidence type="ECO:0008006" key="5">
    <source>
        <dbReference type="Google" id="ProtNLM"/>
    </source>
</evidence>
<evidence type="ECO:0000256" key="1">
    <source>
        <dbReference type="ARBA" id="ARBA00022898"/>
    </source>
</evidence>
<proteinExistence type="inferred from homology"/>
<sequence length="138" mass="15017">MPSRSILKSIGYITYNRRVDLLVVHLGSAVADLHALRRIAEQSNLLLIEDCAQAHGAHFAGQHVGTFGSAGTFSMQHSKLLTRGSAYYFITNPANEALVITEGSPHAIASIISWYSLSAYTYHAACNERFGYLTQTSG</sequence>
<keyword evidence="1" id="KW-0663">Pyridoxal phosphate</keyword>
<dbReference type="GO" id="GO:0008483">
    <property type="term" value="F:transaminase activity"/>
    <property type="evidence" value="ECO:0007669"/>
    <property type="project" value="TreeGrafter"/>
</dbReference>
<dbReference type="GO" id="GO:0030170">
    <property type="term" value="F:pyridoxal phosphate binding"/>
    <property type="evidence" value="ECO:0007669"/>
    <property type="project" value="TreeGrafter"/>
</dbReference>
<dbReference type="RefSeq" id="WP_083451884.1">
    <property type="nucleotide sequence ID" value="NZ_CAWPFF010000066.1"/>
</dbReference>
<accession>A0A5B0WHP4</accession>
<reference evidence="3 4" key="1">
    <citation type="submission" date="2019-09" db="EMBL/GenBank/DDBJ databases">
        <title>Whole genome sequence of Photorhabdus heterorhabditis strain ETL (Enterobacteriales: Enterobacteriaceae) a bacterial symbiont of Heterorhabditis zealandica strain ETL (Rhabditida: Heterorhabditidae).</title>
        <authorList>
            <person name="Lulamba T.E."/>
            <person name="Serepa-Dlamini M.H."/>
        </authorList>
    </citation>
    <scope>NUCLEOTIDE SEQUENCE [LARGE SCALE GENOMIC DNA]</scope>
    <source>
        <strain evidence="3 4">ETL</strain>
    </source>
</reference>
<dbReference type="STRING" id="880156.AM629_06215"/>
<organism evidence="3 4">
    <name type="scientific">Photorhabdus heterorhabditis</name>
    <dbReference type="NCBI Taxonomy" id="880156"/>
    <lineage>
        <taxon>Bacteria</taxon>
        <taxon>Pseudomonadati</taxon>
        <taxon>Pseudomonadota</taxon>
        <taxon>Gammaproteobacteria</taxon>
        <taxon>Enterobacterales</taxon>
        <taxon>Morganellaceae</taxon>
        <taxon>Photorhabdus</taxon>
    </lineage>
</organism>
<dbReference type="Proteomes" id="UP000322184">
    <property type="component" value="Unassembled WGS sequence"/>
</dbReference>
<protein>
    <recommendedName>
        <fullName evidence="5">DegT/DnrJ/EryC1/StrS aminotransferase family protein</fullName>
    </recommendedName>
</protein>
<dbReference type="Gene3D" id="3.40.640.10">
    <property type="entry name" value="Type I PLP-dependent aspartate aminotransferase-like (Major domain)"/>
    <property type="match status" value="1"/>
</dbReference>
<dbReference type="OrthoDB" id="9804264at2"/>
<name>A0A5B0WHP4_9GAMM</name>
<comment type="similarity">
    <text evidence="2">Belongs to the DegT/DnrJ/EryC1 family.</text>
</comment>
<evidence type="ECO:0000313" key="3">
    <source>
        <dbReference type="EMBL" id="KAA1186412.1"/>
    </source>
</evidence>
<dbReference type="InterPro" id="IPR000653">
    <property type="entry name" value="DegT/StrS_aminotransferase"/>
</dbReference>
<dbReference type="PANTHER" id="PTHR30244:SF34">
    <property type="entry name" value="DTDP-4-AMINO-4,6-DIDEOXYGALACTOSE TRANSAMINASE"/>
    <property type="match status" value="1"/>
</dbReference>
<comment type="caution">
    <text evidence="3">The sequence shown here is derived from an EMBL/GenBank/DDBJ whole genome shotgun (WGS) entry which is preliminary data.</text>
</comment>
<dbReference type="InterPro" id="IPR015424">
    <property type="entry name" value="PyrdxlP-dep_Trfase"/>
</dbReference>
<dbReference type="GO" id="GO:0000271">
    <property type="term" value="P:polysaccharide biosynthetic process"/>
    <property type="evidence" value="ECO:0007669"/>
    <property type="project" value="TreeGrafter"/>
</dbReference>
<dbReference type="EMBL" id="VTUW01000026">
    <property type="protein sequence ID" value="KAA1186412.1"/>
    <property type="molecule type" value="Genomic_DNA"/>
</dbReference>
<dbReference type="AlphaFoldDB" id="A0A5B0WHP4"/>
<dbReference type="PANTHER" id="PTHR30244">
    <property type="entry name" value="TRANSAMINASE"/>
    <property type="match status" value="1"/>
</dbReference>
<dbReference type="InterPro" id="IPR015421">
    <property type="entry name" value="PyrdxlP-dep_Trfase_major"/>
</dbReference>
<gene>
    <name evidence="3" type="ORF">F0L16_13845</name>
</gene>